<name>A0A2I1GJ80_9GLOM</name>
<gene>
    <name evidence="2" type="ORF">RhiirA4_461615</name>
</gene>
<dbReference type="AlphaFoldDB" id="A0A2I1GJ80"/>
<evidence type="ECO:0000313" key="2">
    <source>
        <dbReference type="EMBL" id="PKY46684.1"/>
    </source>
</evidence>
<accession>A0A2I1GJ80</accession>
<keyword evidence="3" id="KW-1185">Reference proteome</keyword>
<organism evidence="2 3">
    <name type="scientific">Rhizophagus irregularis</name>
    <dbReference type="NCBI Taxonomy" id="588596"/>
    <lineage>
        <taxon>Eukaryota</taxon>
        <taxon>Fungi</taxon>
        <taxon>Fungi incertae sedis</taxon>
        <taxon>Mucoromycota</taxon>
        <taxon>Glomeromycotina</taxon>
        <taxon>Glomeromycetes</taxon>
        <taxon>Glomerales</taxon>
        <taxon>Glomeraceae</taxon>
        <taxon>Rhizophagus</taxon>
    </lineage>
</organism>
<dbReference type="VEuPathDB" id="FungiDB:FUN_021012"/>
<sequence>MPSKKYYTNLEKEKIYTIVNIKESIIALKRDVTKTNQNLKTIVREIYYLYNAISSEDFKKMLRSDIDKMSLISHIHLEKEIQFKCKIWHFQDDDDRYQETRYRVMKEEHEHHTVKALIDTTSSYPKNNEYYYSETDDSDSSESDSSKLRKKVKKLKRTVDWIGNYVEEQTGIEPGKELDSSDSDYAPPEKKPGESVKVFEKNLEGLENLVKLFKSDVSKMFDISDSNSSDSEIEIEEATKLKEYLSQPCKSIIDRGSDLTILSEDYAKRPD</sequence>
<evidence type="ECO:0000256" key="1">
    <source>
        <dbReference type="SAM" id="MobiDB-lite"/>
    </source>
</evidence>
<dbReference type="VEuPathDB" id="FungiDB:RhiirFUN_003613"/>
<dbReference type="VEuPathDB" id="FungiDB:RhiirA1_455647"/>
<proteinExistence type="predicted"/>
<dbReference type="EMBL" id="LLXI01000472">
    <property type="protein sequence ID" value="PKY46684.1"/>
    <property type="molecule type" value="Genomic_DNA"/>
</dbReference>
<protein>
    <submittedName>
        <fullName evidence="2">Uncharacterized protein</fullName>
    </submittedName>
</protein>
<feature type="region of interest" description="Disordered" evidence="1">
    <location>
        <begin position="172"/>
        <end position="193"/>
    </location>
</feature>
<comment type="caution">
    <text evidence="2">The sequence shown here is derived from an EMBL/GenBank/DDBJ whole genome shotgun (WGS) entry which is preliminary data.</text>
</comment>
<evidence type="ECO:0000313" key="3">
    <source>
        <dbReference type="Proteomes" id="UP000234323"/>
    </source>
</evidence>
<feature type="region of interest" description="Disordered" evidence="1">
    <location>
        <begin position="129"/>
        <end position="149"/>
    </location>
</feature>
<dbReference type="Proteomes" id="UP000234323">
    <property type="component" value="Unassembled WGS sequence"/>
</dbReference>
<reference evidence="2 3" key="1">
    <citation type="submission" date="2015-10" db="EMBL/GenBank/DDBJ databases">
        <title>Genome analyses suggest a sexual origin of heterokaryosis in a supposedly ancient asexual fungus.</title>
        <authorList>
            <person name="Ropars J."/>
            <person name="Sedzielewska K."/>
            <person name="Noel J."/>
            <person name="Charron P."/>
            <person name="Farinelli L."/>
            <person name="Marton T."/>
            <person name="Kruger M."/>
            <person name="Pelin A."/>
            <person name="Brachmann A."/>
            <person name="Corradi N."/>
        </authorList>
    </citation>
    <scope>NUCLEOTIDE SEQUENCE [LARGE SCALE GENOMIC DNA]</scope>
    <source>
        <strain evidence="2 3">A4</strain>
    </source>
</reference>